<dbReference type="PROSITE" id="PS51063">
    <property type="entry name" value="HTH_CRP_2"/>
    <property type="match status" value="1"/>
</dbReference>
<keyword evidence="7" id="KW-1185">Reference proteome</keyword>
<sequence length="230" mass="26736">MKLQKGPYDASTCFIYQKCMKEWWPALDTNRRIQHYKKGELLFREGDPVEGVFFMIKGVVKVHKHWTEDKELIIRFARDHDILGHRGLSGSSEPYPISATALSPVTVCFIPLDFFRVTGTVNTNFLYEFMIFMADELRLSEQRMRDLAHLQVKVRTARDLLMLEKKFGKDAEGFIGFTISRQDLAAYVGTAYETVYRLLLEFTEEKLIKTDGKRIGLLNIEKLKKLLEQS</sequence>
<dbReference type="PANTHER" id="PTHR24567:SF26">
    <property type="entry name" value="REGULATORY PROTEIN YEIL"/>
    <property type="match status" value="1"/>
</dbReference>
<dbReference type="Gene3D" id="1.10.10.10">
    <property type="entry name" value="Winged helix-like DNA-binding domain superfamily/Winged helix DNA-binding domain"/>
    <property type="match status" value="1"/>
</dbReference>
<dbReference type="SMART" id="SM00100">
    <property type="entry name" value="cNMP"/>
    <property type="match status" value="1"/>
</dbReference>
<feature type="domain" description="HTH crp-type" evidence="5">
    <location>
        <begin position="150"/>
        <end position="221"/>
    </location>
</feature>
<gene>
    <name evidence="6" type="ORF">L0U88_18930</name>
</gene>
<dbReference type="EMBL" id="JAKEVY010000006">
    <property type="protein sequence ID" value="MCF1716724.1"/>
    <property type="molecule type" value="Genomic_DNA"/>
</dbReference>
<evidence type="ECO:0000256" key="3">
    <source>
        <dbReference type="ARBA" id="ARBA00023163"/>
    </source>
</evidence>
<dbReference type="CDD" id="cd00038">
    <property type="entry name" value="CAP_ED"/>
    <property type="match status" value="1"/>
</dbReference>
<evidence type="ECO:0000313" key="7">
    <source>
        <dbReference type="Proteomes" id="UP001200145"/>
    </source>
</evidence>
<dbReference type="PANTHER" id="PTHR24567">
    <property type="entry name" value="CRP FAMILY TRANSCRIPTIONAL REGULATORY PROTEIN"/>
    <property type="match status" value="1"/>
</dbReference>
<dbReference type="InterPro" id="IPR012318">
    <property type="entry name" value="HTH_CRP"/>
</dbReference>
<keyword evidence="3" id="KW-0804">Transcription</keyword>
<evidence type="ECO:0000313" key="6">
    <source>
        <dbReference type="EMBL" id="MCF1716724.1"/>
    </source>
</evidence>
<dbReference type="PROSITE" id="PS50042">
    <property type="entry name" value="CNMP_BINDING_3"/>
    <property type="match status" value="1"/>
</dbReference>
<dbReference type="InterPro" id="IPR014710">
    <property type="entry name" value="RmlC-like_jellyroll"/>
</dbReference>
<dbReference type="InterPro" id="IPR018490">
    <property type="entry name" value="cNMP-bd_dom_sf"/>
</dbReference>
<dbReference type="PRINTS" id="PR00034">
    <property type="entry name" value="HTHCRP"/>
</dbReference>
<accession>A0ABS9BPH5</accession>
<dbReference type="Proteomes" id="UP001200145">
    <property type="component" value="Unassembled WGS sequence"/>
</dbReference>
<dbReference type="InterPro" id="IPR036390">
    <property type="entry name" value="WH_DNA-bd_sf"/>
</dbReference>
<reference evidence="6 7" key="1">
    <citation type="submission" date="2022-01" db="EMBL/GenBank/DDBJ databases">
        <title>Flavihumibacter sp. nov., isolated from sediment of a river.</title>
        <authorList>
            <person name="Liu H."/>
        </authorList>
    </citation>
    <scope>NUCLEOTIDE SEQUENCE [LARGE SCALE GENOMIC DNA]</scope>
    <source>
        <strain evidence="6 7">RY-1</strain>
    </source>
</reference>
<dbReference type="InterPro" id="IPR050397">
    <property type="entry name" value="Env_Response_Regulators"/>
</dbReference>
<comment type="caution">
    <text evidence="6">The sequence shown here is derived from an EMBL/GenBank/DDBJ whole genome shotgun (WGS) entry which is preliminary data.</text>
</comment>
<dbReference type="InterPro" id="IPR000595">
    <property type="entry name" value="cNMP-bd_dom"/>
</dbReference>
<dbReference type="Pfam" id="PF00027">
    <property type="entry name" value="cNMP_binding"/>
    <property type="match status" value="1"/>
</dbReference>
<evidence type="ECO:0000256" key="2">
    <source>
        <dbReference type="ARBA" id="ARBA00023125"/>
    </source>
</evidence>
<feature type="domain" description="Cyclic nucleotide-binding" evidence="4">
    <location>
        <begin position="35"/>
        <end position="116"/>
    </location>
</feature>
<dbReference type="SMART" id="SM00419">
    <property type="entry name" value="HTH_CRP"/>
    <property type="match status" value="1"/>
</dbReference>
<dbReference type="InterPro" id="IPR036388">
    <property type="entry name" value="WH-like_DNA-bd_sf"/>
</dbReference>
<keyword evidence="2" id="KW-0238">DNA-binding</keyword>
<dbReference type="Pfam" id="PF13545">
    <property type="entry name" value="HTH_Crp_2"/>
    <property type="match status" value="1"/>
</dbReference>
<dbReference type="RefSeq" id="WP_234868126.1">
    <property type="nucleotide sequence ID" value="NZ_JAKEVY010000006.1"/>
</dbReference>
<protein>
    <submittedName>
        <fullName evidence="6">Crp/Fnr family transcriptional regulator</fullName>
    </submittedName>
</protein>
<organism evidence="6 7">
    <name type="scientific">Flavihumibacter fluminis</name>
    <dbReference type="NCBI Taxonomy" id="2909236"/>
    <lineage>
        <taxon>Bacteria</taxon>
        <taxon>Pseudomonadati</taxon>
        <taxon>Bacteroidota</taxon>
        <taxon>Chitinophagia</taxon>
        <taxon>Chitinophagales</taxon>
        <taxon>Chitinophagaceae</taxon>
        <taxon>Flavihumibacter</taxon>
    </lineage>
</organism>
<evidence type="ECO:0000259" key="5">
    <source>
        <dbReference type="PROSITE" id="PS51063"/>
    </source>
</evidence>
<evidence type="ECO:0000259" key="4">
    <source>
        <dbReference type="PROSITE" id="PS50042"/>
    </source>
</evidence>
<dbReference type="SUPFAM" id="SSF51206">
    <property type="entry name" value="cAMP-binding domain-like"/>
    <property type="match status" value="1"/>
</dbReference>
<evidence type="ECO:0000256" key="1">
    <source>
        <dbReference type="ARBA" id="ARBA00023015"/>
    </source>
</evidence>
<keyword evidence="1" id="KW-0805">Transcription regulation</keyword>
<name>A0ABS9BPH5_9BACT</name>
<dbReference type="Gene3D" id="2.60.120.10">
    <property type="entry name" value="Jelly Rolls"/>
    <property type="match status" value="1"/>
</dbReference>
<proteinExistence type="predicted"/>
<dbReference type="SUPFAM" id="SSF46785">
    <property type="entry name" value="Winged helix' DNA-binding domain"/>
    <property type="match status" value="1"/>
</dbReference>